<dbReference type="RefSeq" id="WP_044386848.1">
    <property type="nucleotide sequence ID" value="NZ_CP010849.1"/>
</dbReference>
<reference evidence="2 3" key="1">
    <citation type="submission" date="2015-02" db="EMBL/GenBank/DDBJ databases">
        <title>Genome sequence of thermotolerant Streptomyces cyaneogriseus subsp. Noncyanogenus NMWT1, the producer of nematocidal antibiotics nemadectin.</title>
        <authorList>
            <person name="Wang H."/>
            <person name="Li C."/>
            <person name="Xiang W."/>
            <person name="Wang X."/>
        </authorList>
    </citation>
    <scope>NUCLEOTIDE SEQUENCE [LARGE SCALE GENOMIC DNA]</scope>
    <source>
        <strain evidence="2 3">NMWT 1</strain>
    </source>
</reference>
<protein>
    <submittedName>
        <fullName evidence="2">Uncharacterized protein</fullName>
    </submittedName>
</protein>
<gene>
    <name evidence="2" type="ORF">TU94_31470</name>
</gene>
<dbReference type="Proteomes" id="UP000032234">
    <property type="component" value="Chromosome"/>
</dbReference>
<dbReference type="AlphaFoldDB" id="A0A0C5G8Y4"/>
<feature type="region of interest" description="Disordered" evidence="1">
    <location>
        <begin position="21"/>
        <end position="60"/>
    </location>
</feature>
<organism evidence="2 3">
    <name type="scientific">Streptomyces cyaneogriseus subsp. noncyanogenus</name>
    <dbReference type="NCBI Taxonomy" id="477245"/>
    <lineage>
        <taxon>Bacteria</taxon>
        <taxon>Bacillati</taxon>
        <taxon>Actinomycetota</taxon>
        <taxon>Actinomycetes</taxon>
        <taxon>Kitasatosporales</taxon>
        <taxon>Streptomycetaceae</taxon>
        <taxon>Streptomyces</taxon>
    </lineage>
</organism>
<dbReference type="PATRIC" id="fig|477245.3.peg.6703"/>
<sequence>MPHDGDRDREKPETAIEAVLREVEEAETRSPESEEARRHRGEAGDALTTSLRAQEESRGD</sequence>
<dbReference type="STRING" id="477245.TU94_31470"/>
<dbReference type="EMBL" id="CP010849">
    <property type="protein sequence ID" value="AJP05275.1"/>
    <property type="molecule type" value="Genomic_DNA"/>
</dbReference>
<name>A0A0C5G8Y4_9ACTN</name>
<evidence type="ECO:0000256" key="1">
    <source>
        <dbReference type="SAM" id="MobiDB-lite"/>
    </source>
</evidence>
<feature type="compositionally biased region" description="Basic and acidic residues" evidence="1">
    <location>
        <begin position="21"/>
        <end position="43"/>
    </location>
</feature>
<evidence type="ECO:0000313" key="2">
    <source>
        <dbReference type="EMBL" id="AJP05275.1"/>
    </source>
</evidence>
<dbReference type="HOGENOM" id="CLU_202643_0_0_11"/>
<proteinExistence type="predicted"/>
<evidence type="ECO:0000313" key="3">
    <source>
        <dbReference type="Proteomes" id="UP000032234"/>
    </source>
</evidence>
<keyword evidence="3" id="KW-1185">Reference proteome</keyword>
<accession>A0A0C5G8Y4</accession>
<dbReference type="KEGG" id="scw:TU94_31470"/>